<dbReference type="AlphaFoldDB" id="A0A660LBT7"/>
<reference evidence="1 2" key="1">
    <citation type="submission" date="2018-10" db="EMBL/GenBank/DDBJ databases">
        <title>Genomic Encyclopedia of Archaeal and Bacterial Type Strains, Phase II (KMG-II): from individual species to whole genera.</title>
        <authorList>
            <person name="Goeker M."/>
        </authorList>
    </citation>
    <scope>NUCLEOTIDE SEQUENCE [LARGE SCALE GENOMIC DNA]</scope>
    <source>
        <strain evidence="1 2">DSM 14954</strain>
    </source>
</reference>
<dbReference type="RefSeq" id="WP_121249781.1">
    <property type="nucleotide sequence ID" value="NZ_RBIL01000001.1"/>
</dbReference>
<evidence type="ECO:0000313" key="2">
    <source>
        <dbReference type="Proteomes" id="UP000278962"/>
    </source>
</evidence>
<protein>
    <recommendedName>
        <fullName evidence="3">ASCH domain-containing protein</fullName>
    </recommendedName>
</protein>
<keyword evidence="2" id="KW-1185">Reference proteome</keyword>
<evidence type="ECO:0000313" key="1">
    <source>
        <dbReference type="EMBL" id="RKQ92049.1"/>
    </source>
</evidence>
<dbReference type="OrthoDB" id="121143at2"/>
<dbReference type="Proteomes" id="UP000278962">
    <property type="component" value="Unassembled WGS sequence"/>
</dbReference>
<dbReference type="EMBL" id="RBIL01000001">
    <property type="protein sequence ID" value="RKQ92049.1"/>
    <property type="molecule type" value="Genomic_DNA"/>
</dbReference>
<sequence length="178" mass="19779">MLFRPQDLDGIAAGTITLAFRRWDKPRVKVGSTQKTRVGVVEFTSCEPVASITEDDARAAGFASPEDVEARMRKTGRVYRVGVRLAGPDPRVALRETPPDEAVFAALERYPWARDYLQAIADRPAVRAPDLAESFGRETAPFKRDIRKLKELGLTISLDVGYRLSPRGEAVLRALTPR</sequence>
<proteinExistence type="predicted"/>
<accession>A0A660LBT7</accession>
<organism evidence="1 2">
    <name type="scientific">Solirubrobacter pauli</name>
    <dbReference type="NCBI Taxonomy" id="166793"/>
    <lineage>
        <taxon>Bacteria</taxon>
        <taxon>Bacillati</taxon>
        <taxon>Actinomycetota</taxon>
        <taxon>Thermoleophilia</taxon>
        <taxon>Solirubrobacterales</taxon>
        <taxon>Solirubrobacteraceae</taxon>
        <taxon>Solirubrobacter</taxon>
    </lineage>
</organism>
<name>A0A660LBT7_9ACTN</name>
<evidence type="ECO:0008006" key="3">
    <source>
        <dbReference type="Google" id="ProtNLM"/>
    </source>
</evidence>
<comment type="caution">
    <text evidence="1">The sequence shown here is derived from an EMBL/GenBank/DDBJ whole genome shotgun (WGS) entry which is preliminary data.</text>
</comment>
<gene>
    <name evidence="1" type="ORF">C8N24_1888</name>
</gene>